<protein>
    <recommendedName>
        <fullName evidence="2">DUF3645 domain-containing protein</fullName>
    </recommendedName>
</protein>
<dbReference type="Pfam" id="PF12359">
    <property type="entry name" value="DUF3645"/>
    <property type="match status" value="1"/>
</dbReference>
<evidence type="ECO:0000313" key="4">
    <source>
        <dbReference type="EMBL" id="CAF3804013.1"/>
    </source>
</evidence>
<name>A0A8S2JL49_9BILA</name>
<accession>A0A8S2JL49</accession>
<proteinExistence type="predicted"/>
<evidence type="ECO:0000259" key="2">
    <source>
        <dbReference type="Pfam" id="PF12359"/>
    </source>
</evidence>
<dbReference type="EMBL" id="CAJOBA010007495">
    <property type="protein sequence ID" value="CAF3804013.1"/>
    <property type="molecule type" value="Genomic_DNA"/>
</dbReference>
<dbReference type="Proteomes" id="UP000677228">
    <property type="component" value="Unassembled WGS sequence"/>
</dbReference>
<dbReference type="Proteomes" id="UP000682733">
    <property type="component" value="Unassembled WGS sequence"/>
</dbReference>
<sequence>MLENGVIQYELLRSSEDLRYRAEGPRIIGENFFPNKIEILLLLNHIKKIHEINPFIVSKKHEFYAKIKRYLIQETLIQKLKRVLSLIFQYESLDLKNDKEERQRMLQNIITNVLKQRSYSETDNASWLLFEMENNLLIHRTQYSFLKMTHDKTNETDIYQLKMGEELLYSIDELKFFDILGESDEILCYGKELNYTLGSSRSLDGGKIPAFKRDDCSVVYHENFRPNSGIGGGSSIIRFVKHEFFHKNIQPILAKKNCEILCEKVNVKNTKIIGENGENYGNYEDFIQKKCLKKDIAIPFKGKDLPSENSEFSHPDVMIGFAISYLYRGLNLKQVKDGLIKLKNDPQQDRDNLLKQWVNENEKWWIKEENEKEKIEFPLWLNSFKTLDLENEYRIQRQWLNKLSTEYENLKFGTNHSCFRSEETSQDDDDDNCEKHGEEETEHDEQKHNNTLLTMSCHLSWVHQILLPTQASDGQGEEQTQQQQQQQFTTTEQKQLPSLDFGSNTVRPVDLVETNLTDKSVDRKDTLIVQVVTELATQLLDVASEYEQTENMTLSAIISDYSAYLLTSINEPLLQKINSMDE</sequence>
<dbReference type="EMBL" id="CAJNOK010007484">
    <property type="protein sequence ID" value="CAF1035776.1"/>
    <property type="molecule type" value="Genomic_DNA"/>
</dbReference>
<dbReference type="AlphaFoldDB" id="A0A8S2JL49"/>
<reference evidence="4" key="1">
    <citation type="submission" date="2021-02" db="EMBL/GenBank/DDBJ databases">
        <authorList>
            <person name="Nowell W R."/>
        </authorList>
    </citation>
    <scope>NUCLEOTIDE SEQUENCE</scope>
</reference>
<comment type="caution">
    <text evidence="4">The sequence shown here is derived from an EMBL/GenBank/DDBJ whole genome shotgun (WGS) entry which is preliminary data.</text>
</comment>
<feature type="region of interest" description="Disordered" evidence="1">
    <location>
        <begin position="420"/>
        <end position="448"/>
    </location>
</feature>
<feature type="domain" description="DUF3645" evidence="2">
    <location>
        <begin position="294"/>
        <end position="321"/>
    </location>
</feature>
<feature type="compositionally biased region" description="Low complexity" evidence="1">
    <location>
        <begin position="477"/>
        <end position="495"/>
    </location>
</feature>
<evidence type="ECO:0000256" key="1">
    <source>
        <dbReference type="SAM" id="MobiDB-lite"/>
    </source>
</evidence>
<gene>
    <name evidence="3" type="ORF">OVA965_LOCUS16223</name>
    <name evidence="4" type="ORF">TMI583_LOCUS16232</name>
</gene>
<feature type="region of interest" description="Disordered" evidence="1">
    <location>
        <begin position="472"/>
        <end position="502"/>
    </location>
</feature>
<feature type="compositionally biased region" description="Basic and acidic residues" evidence="1">
    <location>
        <begin position="433"/>
        <end position="448"/>
    </location>
</feature>
<evidence type="ECO:0000313" key="3">
    <source>
        <dbReference type="EMBL" id="CAF1035776.1"/>
    </source>
</evidence>
<evidence type="ECO:0000313" key="5">
    <source>
        <dbReference type="Proteomes" id="UP000682733"/>
    </source>
</evidence>
<dbReference type="InterPro" id="IPR022105">
    <property type="entry name" value="DUF3645"/>
</dbReference>
<organism evidence="4 5">
    <name type="scientific">Didymodactylos carnosus</name>
    <dbReference type="NCBI Taxonomy" id="1234261"/>
    <lineage>
        <taxon>Eukaryota</taxon>
        <taxon>Metazoa</taxon>
        <taxon>Spiralia</taxon>
        <taxon>Gnathifera</taxon>
        <taxon>Rotifera</taxon>
        <taxon>Eurotatoria</taxon>
        <taxon>Bdelloidea</taxon>
        <taxon>Philodinida</taxon>
        <taxon>Philodinidae</taxon>
        <taxon>Didymodactylos</taxon>
    </lineage>
</organism>